<dbReference type="PIRSF" id="PIRSF018300">
    <property type="entry name" value="DNA_pol_alph_2"/>
    <property type="match status" value="1"/>
</dbReference>
<evidence type="ECO:0000259" key="8">
    <source>
        <dbReference type="Pfam" id="PF04042"/>
    </source>
</evidence>
<organism evidence="11 12">
    <name type="scientific">Cylindrotheca closterium</name>
    <dbReference type="NCBI Taxonomy" id="2856"/>
    <lineage>
        <taxon>Eukaryota</taxon>
        <taxon>Sar</taxon>
        <taxon>Stramenopiles</taxon>
        <taxon>Ochrophyta</taxon>
        <taxon>Bacillariophyta</taxon>
        <taxon>Bacillariophyceae</taxon>
        <taxon>Bacillariophycidae</taxon>
        <taxon>Bacillariales</taxon>
        <taxon>Bacillariaceae</taxon>
        <taxon>Cylindrotheca</taxon>
    </lineage>
</organism>
<dbReference type="Pfam" id="PF08418">
    <property type="entry name" value="Pol_alpha_B_N"/>
    <property type="match status" value="1"/>
</dbReference>
<dbReference type="PANTHER" id="PTHR23061">
    <property type="entry name" value="DNA POLYMERASE 2 ALPHA 70 KDA SUBUNIT"/>
    <property type="match status" value="1"/>
</dbReference>
<dbReference type="Proteomes" id="UP001295423">
    <property type="component" value="Unassembled WGS sequence"/>
</dbReference>
<keyword evidence="5 6" id="KW-0539">Nucleus</keyword>
<comment type="function">
    <text evidence="6">Accessory subunit of the DNA polymerase alpha complex (also known as the alpha DNA polymerase-primase complex) which plays an essential role in the initiation of DNA synthesis.</text>
</comment>
<keyword evidence="12" id="KW-1185">Reference proteome</keyword>
<evidence type="ECO:0000256" key="1">
    <source>
        <dbReference type="ARBA" id="ARBA00004123"/>
    </source>
</evidence>
<feature type="region of interest" description="Disordered" evidence="7">
    <location>
        <begin position="89"/>
        <end position="139"/>
    </location>
</feature>
<proteinExistence type="inferred from homology"/>
<dbReference type="PANTHER" id="PTHR23061:SF12">
    <property type="entry name" value="DNA POLYMERASE ALPHA SUBUNIT B"/>
    <property type="match status" value="1"/>
</dbReference>
<dbReference type="GO" id="GO:0005658">
    <property type="term" value="C:alpha DNA polymerase:primase complex"/>
    <property type="evidence" value="ECO:0007669"/>
    <property type="project" value="TreeGrafter"/>
</dbReference>
<evidence type="ECO:0000259" key="9">
    <source>
        <dbReference type="Pfam" id="PF08418"/>
    </source>
</evidence>
<dbReference type="Pfam" id="PF04042">
    <property type="entry name" value="DNA_pol_E_B"/>
    <property type="match status" value="1"/>
</dbReference>
<evidence type="ECO:0000259" key="10">
    <source>
        <dbReference type="Pfam" id="PF22062"/>
    </source>
</evidence>
<comment type="subcellular location">
    <subcellularLocation>
        <location evidence="1 6">Nucleus</location>
    </subcellularLocation>
</comment>
<evidence type="ECO:0000313" key="11">
    <source>
        <dbReference type="EMBL" id="CAJ1956576.1"/>
    </source>
</evidence>
<sequence length="643" mass="70333">MANSTEDRSKHEIREALKKVGLKKVDNKALIQCVALASTLNVQPEQMAECWEAFSLNKGVSELTDHTLQAYRLQLIKVSEASINPTIIPGAVQSRSTKRQASNMVTPPNTKRPNHRQTAASTNNPAAKSASTSNKLPKYESRTRVGEVVASFNLSHFDPIAPGNKHASCTITPSSDNILVPYRHMFTTLEDRASALEAKLNELGEQIIRQHGIGSGDNGIAPLVEINVPGHDKGCYIGRICNEAHQGKMNQTSVVIEGSSLSCGGARINVDLSTLKSEKIPYSLFSGQIVAIEGMNPTGRSVVAHRICEGAAHGCNKSTIKDLRHHHYEKQDGSAAKVVTACGPFSTSDNLDYQPFVDLIHVIMEQSPDVVILTGPFVDMRHEAIKAGNVQLEVDDNVHQVVPHEALFANKISGLIEEMYTTETEISTQFVLVPSLEDATARMVYPQVPIQDHSGRPEVLKLQGGNMVEVGTLGLERLNAGGLKRIHCFSNPCTFRINETVFGVSSTDTLFHISAEEVNSNLEPGSRLRRIAQHMLQQRSYYPLYPPPASVSMNLDVKKMDGFKMPCRPDVLIVPSRLSPFVTSVLETSVVLNPGHLTKGRSGGTYAIMDIHPIKREKLDGAGDDVQLLHNIPDRVNVAIKRI</sequence>
<feature type="domain" description="DNA polymerase alpha subunit B N-terminal" evidence="9">
    <location>
        <begin position="12"/>
        <end position="70"/>
    </location>
</feature>
<name>A0AAD2PVP6_9STRA</name>
<feature type="compositionally biased region" description="Polar residues" evidence="7">
    <location>
        <begin position="93"/>
        <end position="135"/>
    </location>
</feature>
<comment type="similarity">
    <text evidence="2 6">Belongs to the DNA polymerase alpha subunit B family.</text>
</comment>
<dbReference type="InterPro" id="IPR016722">
    <property type="entry name" value="DNA_pol_alpha_bsu"/>
</dbReference>
<dbReference type="Gene3D" id="3.60.21.60">
    <property type="match status" value="1"/>
</dbReference>
<dbReference type="Gene3D" id="1.10.8.530">
    <property type="entry name" value="DNA polymerase alpha-primase, subunit B, N-terminal domain"/>
    <property type="match status" value="1"/>
</dbReference>
<evidence type="ECO:0000256" key="6">
    <source>
        <dbReference type="PIRNR" id="PIRNR018300"/>
    </source>
</evidence>
<dbReference type="Pfam" id="PF22062">
    <property type="entry name" value="OB_DPOA2"/>
    <property type="match status" value="1"/>
</dbReference>
<dbReference type="GO" id="GO:0006270">
    <property type="term" value="P:DNA replication initiation"/>
    <property type="evidence" value="ECO:0007669"/>
    <property type="project" value="TreeGrafter"/>
</dbReference>
<accession>A0AAD2PVP6</accession>
<dbReference type="InterPro" id="IPR007185">
    <property type="entry name" value="DNA_pol_a/d/e_bsu"/>
</dbReference>
<comment type="caution">
    <text evidence="11">The sequence shown here is derived from an EMBL/GenBank/DDBJ whole genome shotgun (WGS) entry which is preliminary data.</text>
</comment>
<dbReference type="EMBL" id="CAKOGP040001916">
    <property type="protein sequence ID" value="CAJ1956576.1"/>
    <property type="molecule type" value="Genomic_DNA"/>
</dbReference>
<keyword evidence="4 6" id="KW-0235">DNA replication</keyword>
<evidence type="ECO:0000256" key="5">
    <source>
        <dbReference type="ARBA" id="ARBA00023242"/>
    </source>
</evidence>
<dbReference type="AlphaFoldDB" id="A0AAD2PVP6"/>
<evidence type="ECO:0000256" key="4">
    <source>
        <dbReference type="ARBA" id="ARBA00022705"/>
    </source>
</evidence>
<feature type="domain" description="DNA polymerase alpha/delta/epsilon subunit B" evidence="8">
    <location>
        <begin position="338"/>
        <end position="583"/>
    </location>
</feature>
<evidence type="ECO:0000256" key="7">
    <source>
        <dbReference type="SAM" id="MobiDB-lite"/>
    </source>
</evidence>
<dbReference type="InterPro" id="IPR043034">
    <property type="entry name" value="DNA_pol_alpha_B_N_sf"/>
</dbReference>
<gene>
    <name evidence="11" type="ORF">CYCCA115_LOCUS16299</name>
</gene>
<evidence type="ECO:0000256" key="2">
    <source>
        <dbReference type="ARBA" id="ARBA00007299"/>
    </source>
</evidence>
<evidence type="ECO:0000256" key="3">
    <source>
        <dbReference type="ARBA" id="ARBA00018596"/>
    </source>
</evidence>
<evidence type="ECO:0000313" key="12">
    <source>
        <dbReference type="Proteomes" id="UP001295423"/>
    </source>
</evidence>
<dbReference type="InterPro" id="IPR013627">
    <property type="entry name" value="Pol_alpha_B_N"/>
</dbReference>
<dbReference type="GO" id="GO:0003677">
    <property type="term" value="F:DNA binding"/>
    <property type="evidence" value="ECO:0007669"/>
    <property type="project" value="InterPro"/>
</dbReference>
<protein>
    <recommendedName>
        <fullName evidence="3 6">DNA polymerase alpha subunit B</fullName>
    </recommendedName>
</protein>
<dbReference type="InterPro" id="IPR054300">
    <property type="entry name" value="OB_DPOA2"/>
</dbReference>
<reference evidence="11" key="1">
    <citation type="submission" date="2023-08" db="EMBL/GenBank/DDBJ databases">
        <authorList>
            <person name="Audoor S."/>
            <person name="Bilcke G."/>
        </authorList>
    </citation>
    <scope>NUCLEOTIDE SEQUENCE</scope>
</reference>
<feature type="domain" description="DNA polymerase alpha subunit B OB" evidence="10">
    <location>
        <begin position="195"/>
        <end position="310"/>
    </location>
</feature>